<proteinExistence type="predicted"/>
<protein>
    <submittedName>
        <fullName evidence="1">Uncharacterized protein</fullName>
    </submittedName>
</protein>
<organism evidence="1 2">
    <name type="scientific">Aeromonas phage AS-szw</name>
    <dbReference type="NCBI Taxonomy" id="2026114"/>
    <lineage>
        <taxon>Viruses</taxon>
        <taxon>Duplodnaviria</taxon>
        <taxon>Heunggongvirae</taxon>
        <taxon>Uroviricota</taxon>
        <taxon>Caudoviricetes</taxon>
        <taxon>Pantevenvirales</taxon>
        <taxon>Straboviridae</taxon>
        <taxon>Emmerichvirinae</taxon>
        <taxon>Ceceduovirus</taxon>
        <taxon>Ceceduovirus aszj</taxon>
    </lineage>
</organism>
<sequence length="75" mass="8258">MTTMTVQFVFGTRSAARAASFGKMTDNGKDSANRWGRSATVNVEKKTPMTLTRTGRRGPSTQTTVVVKKMKTMVR</sequence>
<evidence type="ECO:0000313" key="2">
    <source>
        <dbReference type="Proteomes" id="UP000230211"/>
    </source>
</evidence>
<dbReference type="Proteomes" id="UP000230211">
    <property type="component" value="Segment"/>
</dbReference>
<reference evidence="1 2" key="1">
    <citation type="submission" date="2017-07" db="EMBL/GenBank/DDBJ databases">
        <title>In vitro design and evaluation of phage cocktails against multidrug-resistant Aeromonas salmonicida.</title>
        <authorList>
            <person name="Chen L."/>
            <person name="Yuan S."/>
            <person name="Ma Y."/>
        </authorList>
    </citation>
    <scope>NUCLEOTIDE SEQUENCE [LARGE SCALE GENOMIC DNA]</scope>
</reference>
<evidence type="ECO:0000313" key="1">
    <source>
        <dbReference type="EMBL" id="ATI17537.1"/>
    </source>
</evidence>
<accession>A0A291LDR4</accession>
<name>A0A291LDR4_9CAUD</name>
<dbReference type="EMBL" id="MF498773">
    <property type="protein sequence ID" value="ATI17537.1"/>
    <property type="molecule type" value="Genomic_DNA"/>
</dbReference>